<evidence type="ECO:0000259" key="2">
    <source>
        <dbReference type="Pfam" id="PF05699"/>
    </source>
</evidence>
<organism evidence="3 4">
    <name type="scientific">Artemisia annua</name>
    <name type="common">Sweet wormwood</name>
    <dbReference type="NCBI Taxonomy" id="35608"/>
    <lineage>
        <taxon>Eukaryota</taxon>
        <taxon>Viridiplantae</taxon>
        <taxon>Streptophyta</taxon>
        <taxon>Embryophyta</taxon>
        <taxon>Tracheophyta</taxon>
        <taxon>Spermatophyta</taxon>
        <taxon>Magnoliopsida</taxon>
        <taxon>eudicotyledons</taxon>
        <taxon>Gunneridae</taxon>
        <taxon>Pentapetalae</taxon>
        <taxon>asterids</taxon>
        <taxon>campanulids</taxon>
        <taxon>Asterales</taxon>
        <taxon>Asteraceae</taxon>
        <taxon>Asteroideae</taxon>
        <taxon>Anthemideae</taxon>
        <taxon>Artemisiinae</taxon>
        <taxon>Artemisia</taxon>
    </lineage>
</organism>
<sequence>MKSEIIGYGFRHLIENGFIPMEVDEESDETPIQFLTNEELCAKLVKKVETDMGLLFAMYKEKYGTNTSSDIPKSMSSKSTSASRRRGNAFLNSFKDAVGNKLSEGEDELTKYLKELRLELEDDEDFDILNLWKLNSPRFPIISRMEKGNNLCFC</sequence>
<keyword evidence="4" id="KW-1185">Reference proteome</keyword>
<proteinExistence type="predicted"/>
<evidence type="ECO:0000313" key="4">
    <source>
        <dbReference type="Proteomes" id="UP000245207"/>
    </source>
</evidence>
<evidence type="ECO:0000256" key="1">
    <source>
        <dbReference type="SAM" id="MobiDB-lite"/>
    </source>
</evidence>
<dbReference type="InterPro" id="IPR012337">
    <property type="entry name" value="RNaseH-like_sf"/>
</dbReference>
<dbReference type="OrthoDB" id="2610923at2759"/>
<dbReference type="SUPFAM" id="SSF53098">
    <property type="entry name" value="Ribonuclease H-like"/>
    <property type="match status" value="1"/>
</dbReference>
<dbReference type="GO" id="GO:0046983">
    <property type="term" value="F:protein dimerization activity"/>
    <property type="evidence" value="ECO:0007669"/>
    <property type="project" value="InterPro"/>
</dbReference>
<dbReference type="PANTHER" id="PTHR23272">
    <property type="entry name" value="BED FINGER-RELATED"/>
    <property type="match status" value="1"/>
</dbReference>
<dbReference type="InterPro" id="IPR008906">
    <property type="entry name" value="HATC_C_dom"/>
</dbReference>
<protein>
    <submittedName>
        <fullName evidence="3">Zinc finger BED domain-containing protein RICESLEEPER 1</fullName>
    </submittedName>
</protein>
<name>A0A2U1QP05_ARTAN</name>
<dbReference type="PANTHER" id="PTHR23272:SF184">
    <property type="entry name" value="OS03G0311250 PROTEIN"/>
    <property type="match status" value="1"/>
</dbReference>
<feature type="domain" description="HAT C-terminal dimerisation" evidence="2">
    <location>
        <begin position="108"/>
        <end position="145"/>
    </location>
</feature>
<reference evidence="3 4" key="1">
    <citation type="journal article" date="2018" name="Mol. Plant">
        <title>The genome of Artemisia annua provides insight into the evolution of Asteraceae family and artemisinin biosynthesis.</title>
        <authorList>
            <person name="Shen Q."/>
            <person name="Zhang L."/>
            <person name="Liao Z."/>
            <person name="Wang S."/>
            <person name="Yan T."/>
            <person name="Shi P."/>
            <person name="Liu M."/>
            <person name="Fu X."/>
            <person name="Pan Q."/>
            <person name="Wang Y."/>
            <person name="Lv Z."/>
            <person name="Lu X."/>
            <person name="Zhang F."/>
            <person name="Jiang W."/>
            <person name="Ma Y."/>
            <person name="Chen M."/>
            <person name="Hao X."/>
            <person name="Li L."/>
            <person name="Tang Y."/>
            <person name="Lv G."/>
            <person name="Zhou Y."/>
            <person name="Sun X."/>
            <person name="Brodelius P.E."/>
            <person name="Rose J.K.C."/>
            <person name="Tang K."/>
        </authorList>
    </citation>
    <scope>NUCLEOTIDE SEQUENCE [LARGE SCALE GENOMIC DNA]</scope>
    <source>
        <strain evidence="4">cv. Huhao1</strain>
        <tissue evidence="3">Leaf</tissue>
    </source>
</reference>
<feature type="compositionally biased region" description="Low complexity" evidence="1">
    <location>
        <begin position="68"/>
        <end position="82"/>
    </location>
</feature>
<dbReference type="Proteomes" id="UP000245207">
    <property type="component" value="Unassembled WGS sequence"/>
</dbReference>
<evidence type="ECO:0000313" key="3">
    <source>
        <dbReference type="EMBL" id="PWA99745.1"/>
    </source>
</evidence>
<comment type="caution">
    <text evidence="3">The sequence shown here is derived from an EMBL/GenBank/DDBJ whole genome shotgun (WGS) entry which is preliminary data.</text>
</comment>
<dbReference type="Pfam" id="PF05699">
    <property type="entry name" value="Dimer_Tnp_hAT"/>
    <property type="match status" value="1"/>
</dbReference>
<gene>
    <name evidence="3" type="ORF">CTI12_AA003960</name>
</gene>
<accession>A0A2U1QP05</accession>
<dbReference type="AlphaFoldDB" id="A0A2U1QP05"/>
<dbReference type="EMBL" id="PKPP01000008">
    <property type="protein sequence ID" value="PWA99745.1"/>
    <property type="molecule type" value="Genomic_DNA"/>
</dbReference>
<feature type="region of interest" description="Disordered" evidence="1">
    <location>
        <begin position="65"/>
        <end position="85"/>
    </location>
</feature>